<keyword evidence="1" id="KW-0812">Transmembrane</keyword>
<reference evidence="2 3" key="1">
    <citation type="submission" date="2019-12" db="EMBL/GenBank/DDBJ databases">
        <title>Shewanella insulae sp. nov., isolated from a tidal flat.</title>
        <authorList>
            <person name="Yoon J.-H."/>
        </authorList>
    </citation>
    <scope>NUCLEOTIDE SEQUENCE [LARGE SCALE GENOMIC DNA]</scope>
    <source>
        <strain evidence="2 3">JBTF-M18</strain>
    </source>
</reference>
<dbReference type="Pfam" id="PF18926">
    <property type="entry name" value="DUF5676"/>
    <property type="match status" value="1"/>
</dbReference>
<dbReference type="AlphaFoldDB" id="A0A6L7HU39"/>
<evidence type="ECO:0000256" key="1">
    <source>
        <dbReference type="SAM" id="Phobius"/>
    </source>
</evidence>
<feature type="transmembrane region" description="Helical" evidence="1">
    <location>
        <begin position="53"/>
        <end position="80"/>
    </location>
</feature>
<sequence length="87" mass="9611">MKLNEAAFAFACALAFALAWIVCSLLVVAMPMMMSDMTGHMLHTDWQTMGWQLTFSGFVLGGIVWALVAGLIGWLIAIFYNRFSTSD</sequence>
<accession>A0A6L7HU39</accession>
<dbReference type="InterPro" id="IPR044020">
    <property type="entry name" value="DUF5676"/>
</dbReference>
<proteinExistence type="predicted"/>
<evidence type="ECO:0000313" key="2">
    <source>
        <dbReference type="EMBL" id="MXR67725.1"/>
    </source>
</evidence>
<evidence type="ECO:0000313" key="3">
    <source>
        <dbReference type="Proteomes" id="UP000474778"/>
    </source>
</evidence>
<feature type="transmembrane region" description="Helical" evidence="1">
    <location>
        <begin position="7"/>
        <end position="33"/>
    </location>
</feature>
<name>A0A6L7HU39_9GAMM</name>
<keyword evidence="1" id="KW-1133">Transmembrane helix</keyword>
<gene>
    <name evidence="2" type="ORF">GNT65_03450</name>
</gene>
<keyword evidence="1" id="KW-0472">Membrane</keyword>
<protein>
    <submittedName>
        <fullName evidence="2">Uncharacterized protein</fullName>
    </submittedName>
</protein>
<dbReference type="RefSeq" id="WP_160793719.1">
    <property type="nucleotide sequence ID" value="NZ_WRPA01000002.1"/>
</dbReference>
<dbReference type="Proteomes" id="UP000474778">
    <property type="component" value="Unassembled WGS sequence"/>
</dbReference>
<keyword evidence="3" id="KW-1185">Reference proteome</keyword>
<comment type="caution">
    <text evidence="2">The sequence shown here is derived from an EMBL/GenBank/DDBJ whole genome shotgun (WGS) entry which is preliminary data.</text>
</comment>
<organism evidence="2 3">
    <name type="scientific">Shewanella insulae</name>
    <dbReference type="NCBI Taxonomy" id="2681496"/>
    <lineage>
        <taxon>Bacteria</taxon>
        <taxon>Pseudomonadati</taxon>
        <taxon>Pseudomonadota</taxon>
        <taxon>Gammaproteobacteria</taxon>
        <taxon>Alteromonadales</taxon>
        <taxon>Shewanellaceae</taxon>
        <taxon>Shewanella</taxon>
    </lineage>
</organism>
<dbReference type="EMBL" id="WRPA01000002">
    <property type="protein sequence ID" value="MXR67725.1"/>
    <property type="molecule type" value="Genomic_DNA"/>
</dbReference>